<dbReference type="Gene3D" id="3.10.129.10">
    <property type="entry name" value="Hotdog Thioesterase"/>
    <property type="match status" value="1"/>
</dbReference>
<evidence type="ECO:0000313" key="2">
    <source>
        <dbReference type="EMBL" id="MCT2558136.1"/>
    </source>
</evidence>
<evidence type="ECO:0000313" key="3">
    <source>
        <dbReference type="Proteomes" id="UP001142648"/>
    </source>
</evidence>
<evidence type="ECO:0000259" key="1">
    <source>
        <dbReference type="Pfam" id="PF03061"/>
    </source>
</evidence>
<sequence>MVEVPQGLFPVSQESADAAFDWVFAPWIKDMGLTDFVVREGFVSMRLPYNEKLAFFSGSICGQAIMAAIDTAASMAVATGHRFARGTAYQHTHFLRPAAGDDLMITATVRRFGTTSAYVDCQVAFAGTGKLVSHGVLEFAY</sequence>
<dbReference type="InterPro" id="IPR006683">
    <property type="entry name" value="Thioestr_dom"/>
</dbReference>
<reference evidence="2" key="1">
    <citation type="submission" date="2022-09" db="EMBL/GenBank/DDBJ databases">
        <title>The genome sequence of Tsuneonella sp. YG55.</title>
        <authorList>
            <person name="Liu Y."/>
        </authorList>
    </citation>
    <scope>NUCLEOTIDE SEQUENCE</scope>
    <source>
        <strain evidence="2">YG55</strain>
    </source>
</reference>
<dbReference type="Pfam" id="PF03061">
    <property type="entry name" value="4HBT"/>
    <property type="match status" value="1"/>
</dbReference>
<proteinExistence type="predicted"/>
<dbReference type="EMBL" id="JAOAMV010000002">
    <property type="protein sequence ID" value="MCT2558136.1"/>
    <property type="molecule type" value="Genomic_DNA"/>
</dbReference>
<keyword evidence="3" id="KW-1185">Reference proteome</keyword>
<feature type="domain" description="Thioesterase" evidence="1">
    <location>
        <begin position="64"/>
        <end position="123"/>
    </location>
</feature>
<dbReference type="InterPro" id="IPR029069">
    <property type="entry name" value="HotDog_dom_sf"/>
</dbReference>
<dbReference type="CDD" id="cd03443">
    <property type="entry name" value="PaaI_thioesterase"/>
    <property type="match status" value="1"/>
</dbReference>
<organism evidence="2 3">
    <name type="scientific">Tsuneonella litorea</name>
    <dbReference type="NCBI Taxonomy" id="2976475"/>
    <lineage>
        <taxon>Bacteria</taxon>
        <taxon>Pseudomonadati</taxon>
        <taxon>Pseudomonadota</taxon>
        <taxon>Alphaproteobacteria</taxon>
        <taxon>Sphingomonadales</taxon>
        <taxon>Erythrobacteraceae</taxon>
        <taxon>Tsuneonella</taxon>
    </lineage>
</organism>
<accession>A0A9X3A794</accession>
<dbReference type="SUPFAM" id="SSF54637">
    <property type="entry name" value="Thioesterase/thiol ester dehydrase-isomerase"/>
    <property type="match status" value="1"/>
</dbReference>
<comment type="caution">
    <text evidence="2">The sequence shown here is derived from an EMBL/GenBank/DDBJ whole genome shotgun (WGS) entry which is preliminary data.</text>
</comment>
<name>A0A9X3A794_9SPHN</name>
<gene>
    <name evidence="2" type="ORF">N0B51_04010</name>
</gene>
<dbReference type="Proteomes" id="UP001142648">
    <property type="component" value="Unassembled WGS sequence"/>
</dbReference>
<protein>
    <submittedName>
        <fullName evidence="2">PaaI family thioesterase</fullName>
    </submittedName>
</protein>
<dbReference type="GO" id="GO:0016790">
    <property type="term" value="F:thiolester hydrolase activity"/>
    <property type="evidence" value="ECO:0007669"/>
    <property type="project" value="UniProtKB-ARBA"/>
</dbReference>
<dbReference type="AlphaFoldDB" id="A0A9X3A794"/>
<dbReference type="RefSeq" id="WP_259960935.1">
    <property type="nucleotide sequence ID" value="NZ_JAOAMV010000002.1"/>
</dbReference>